<keyword evidence="1 4" id="KW-0732">Signal</keyword>
<evidence type="ECO:0000256" key="1">
    <source>
        <dbReference type="ARBA" id="ARBA00022729"/>
    </source>
</evidence>
<dbReference type="Proteomes" id="UP000316416">
    <property type="component" value="Chromosome"/>
</dbReference>
<comment type="subunit">
    <text evidence="4">Part of the Bam complex.</text>
</comment>
<gene>
    <name evidence="4 8" type="primary">bamE</name>
    <name evidence="8" type="ORF">FM038_016270</name>
</gene>
<keyword evidence="4" id="KW-0449">Lipoprotein</keyword>
<keyword evidence="2 4" id="KW-0472">Membrane</keyword>
<dbReference type="Gene3D" id="3.30.1450.10">
    <property type="match status" value="1"/>
</dbReference>
<evidence type="ECO:0000256" key="5">
    <source>
        <dbReference type="SAM" id="MobiDB-lite"/>
    </source>
</evidence>
<dbReference type="PANTHER" id="PTHR37482:SF1">
    <property type="entry name" value="OUTER MEMBRANE PROTEIN ASSEMBLY FACTOR BAME"/>
    <property type="match status" value="1"/>
</dbReference>
<reference evidence="8" key="1">
    <citation type="submission" date="2021-07" db="EMBL/GenBank/DDBJ databases">
        <title>Shewanella sp. YLB-07 whole genome sequence.</title>
        <authorList>
            <person name="Yu L."/>
        </authorList>
    </citation>
    <scope>NUCLEOTIDE SEQUENCE</scope>
    <source>
        <strain evidence="8">YLB-08</strain>
    </source>
</reference>
<evidence type="ECO:0000313" key="8">
    <source>
        <dbReference type="EMBL" id="QPG58800.1"/>
    </source>
</evidence>
<comment type="function">
    <text evidence="4">Part of the outer membrane protein assembly complex, which is involved in assembly and insertion of beta-barrel proteins into the outer membrane.</text>
</comment>
<dbReference type="PROSITE" id="PS51257">
    <property type="entry name" value="PROKAR_LIPOPROTEIN"/>
    <property type="match status" value="1"/>
</dbReference>
<organism evidence="8 9">
    <name type="scientific">Shewanella eurypsychrophilus</name>
    <dbReference type="NCBI Taxonomy" id="2593656"/>
    <lineage>
        <taxon>Bacteria</taxon>
        <taxon>Pseudomonadati</taxon>
        <taxon>Pseudomonadota</taxon>
        <taxon>Gammaproteobacteria</taxon>
        <taxon>Alteromonadales</taxon>
        <taxon>Shewanellaceae</taxon>
        <taxon>Shewanella</taxon>
    </lineage>
</organism>
<keyword evidence="9" id="KW-1185">Reference proteome</keyword>
<evidence type="ECO:0000256" key="3">
    <source>
        <dbReference type="ARBA" id="ARBA00023237"/>
    </source>
</evidence>
<dbReference type="HAMAP" id="MF_00925">
    <property type="entry name" value="OM_assembly_BamE"/>
    <property type="match status" value="1"/>
</dbReference>
<evidence type="ECO:0000256" key="2">
    <source>
        <dbReference type="ARBA" id="ARBA00023136"/>
    </source>
</evidence>
<accession>A0ABX6VAE6</accession>
<dbReference type="EMBL" id="CP045503">
    <property type="protein sequence ID" value="QPG58800.1"/>
    <property type="molecule type" value="Genomic_DNA"/>
</dbReference>
<dbReference type="Pfam" id="PF04355">
    <property type="entry name" value="BamE"/>
    <property type="match status" value="1"/>
</dbReference>
<proteinExistence type="inferred from homology"/>
<feature type="signal peptide" evidence="6">
    <location>
        <begin position="1"/>
        <end position="25"/>
    </location>
</feature>
<name>A0ABX6VAE6_9GAMM</name>
<dbReference type="PANTHER" id="PTHR37482">
    <property type="entry name" value="OUTER MEMBRANE PROTEIN ASSEMBLY FACTOR BAME"/>
    <property type="match status" value="1"/>
</dbReference>
<dbReference type="InterPro" id="IPR007450">
    <property type="entry name" value="BamE_dom"/>
</dbReference>
<keyword evidence="3 4" id="KW-0998">Cell outer membrane</keyword>
<feature type="domain" description="Outer membrane protein assembly factor BamE" evidence="7">
    <location>
        <begin position="38"/>
        <end position="106"/>
    </location>
</feature>
<dbReference type="RefSeq" id="WP_142874422.1">
    <property type="nucleotide sequence ID" value="NZ_CP045503.2"/>
</dbReference>
<evidence type="ECO:0000256" key="6">
    <source>
        <dbReference type="SAM" id="SignalP"/>
    </source>
</evidence>
<evidence type="ECO:0000256" key="4">
    <source>
        <dbReference type="HAMAP-Rule" id="MF_00925"/>
    </source>
</evidence>
<comment type="subcellular location">
    <subcellularLocation>
        <location evidence="4">Cell outer membrane</location>
        <topology evidence="4">Lipid-anchor</topology>
    </subcellularLocation>
</comment>
<dbReference type="InterPro" id="IPR026592">
    <property type="entry name" value="BamE"/>
</dbReference>
<keyword evidence="4" id="KW-0564">Palmitate</keyword>
<comment type="similarity">
    <text evidence="4">Belongs to the BamE family.</text>
</comment>
<evidence type="ECO:0000259" key="7">
    <source>
        <dbReference type="Pfam" id="PF04355"/>
    </source>
</evidence>
<feature type="chain" id="PRO_5047466842" description="Outer membrane protein assembly factor BamE" evidence="6">
    <location>
        <begin position="26"/>
        <end position="175"/>
    </location>
</feature>
<protein>
    <recommendedName>
        <fullName evidence="4">Outer membrane protein assembly factor BamE</fullName>
    </recommendedName>
</protein>
<feature type="region of interest" description="Disordered" evidence="5">
    <location>
        <begin position="139"/>
        <end position="175"/>
    </location>
</feature>
<dbReference type="InterPro" id="IPR037873">
    <property type="entry name" value="BamE-like"/>
</dbReference>
<evidence type="ECO:0000313" key="9">
    <source>
        <dbReference type="Proteomes" id="UP000316416"/>
    </source>
</evidence>
<sequence>MTIKKKSLTLLGAAALSLSMTGCSVFDWLIYKPDIPQGNYMETQQVEKLRVEMTKEQVEYILGRPVLRDSFSDDTWYYVYHYKSGRDASIIHKELIIHFDNDLLTKVVGDYDLAEDFSTPLDQSRLPDAPSIEAELETEITAENTEEPLIPEQRPEAKPLIEEDDPESQAQKKFE</sequence>